<accession>A0ACB8AIY6</accession>
<name>A0ACB8AIY6_9AGAM</name>
<dbReference type="Proteomes" id="UP000790377">
    <property type="component" value="Unassembled WGS sequence"/>
</dbReference>
<proteinExistence type="predicted"/>
<reference evidence="1" key="1">
    <citation type="journal article" date="2021" name="New Phytol.">
        <title>Evolutionary innovations through gain and loss of genes in the ectomycorrhizal Boletales.</title>
        <authorList>
            <person name="Wu G."/>
            <person name="Miyauchi S."/>
            <person name="Morin E."/>
            <person name="Kuo A."/>
            <person name="Drula E."/>
            <person name="Varga T."/>
            <person name="Kohler A."/>
            <person name="Feng B."/>
            <person name="Cao Y."/>
            <person name="Lipzen A."/>
            <person name="Daum C."/>
            <person name="Hundley H."/>
            <person name="Pangilinan J."/>
            <person name="Johnson J."/>
            <person name="Barry K."/>
            <person name="LaButti K."/>
            <person name="Ng V."/>
            <person name="Ahrendt S."/>
            <person name="Min B."/>
            <person name="Choi I.G."/>
            <person name="Park H."/>
            <person name="Plett J.M."/>
            <person name="Magnuson J."/>
            <person name="Spatafora J.W."/>
            <person name="Nagy L.G."/>
            <person name="Henrissat B."/>
            <person name="Grigoriev I.V."/>
            <person name="Yang Z.L."/>
            <person name="Xu J."/>
            <person name="Martin F.M."/>
        </authorList>
    </citation>
    <scope>NUCLEOTIDE SEQUENCE</scope>
    <source>
        <strain evidence="1">ATCC 28755</strain>
    </source>
</reference>
<protein>
    <submittedName>
        <fullName evidence="1">Uncharacterized protein</fullName>
    </submittedName>
</protein>
<evidence type="ECO:0000313" key="2">
    <source>
        <dbReference type="Proteomes" id="UP000790377"/>
    </source>
</evidence>
<evidence type="ECO:0000313" key="1">
    <source>
        <dbReference type="EMBL" id="KAH7913491.1"/>
    </source>
</evidence>
<comment type="caution">
    <text evidence="1">The sequence shown here is derived from an EMBL/GenBank/DDBJ whole genome shotgun (WGS) entry which is preliminary data.</text>
</comment>
<organism evidence="1 2">
    <name type="scientific">Hygrophoropsis aurantiaca</name>
    <dbReference type="NCBI Taxonomy" id="72124"/>
    <lineage>
        <taxon>Eukaryota</taxon>
        <taxon>Fungi</taxon>
        <taxon>Dikarya</taxon>
        <taxon>Basidiomycota</taxon>
        <taxon>Agaricomycotina</taxon>
        <taxon>Agaricomycetes</taxon>
        <taxon>Agaricomycetidae</taxon>
        <taxon>Boletales</taxon>
        <taxon>Coniophorineae</taxon>
        <taxon>Hygrophoropsidaceae</taxon>
        <taxon>Hygrophoropsis</taxon>
    </lineage>
</organism>
<dbReference type="EMBL" id="MU267630">
    <property type="protein sequence ID" value="KAH7913491.1"/>
    <property type="molecule type" value="Genomic_DNA"/>
</dbReference>
<sequence length="287" mass="32523">MAPQHLPNLGPSKKKLTHAVAEDLAFQRLLRGYQGASFAEWAEETARYTPSENISTVVLKCQSCDNMENIDERLVERSVMFFQRENNKDRDDFLALIVRQIEAMKFAIDWSNRGKQKGGKTWKGKYYADTFKEHPDAKGLNSTDKRYAIAFKAFRNRHEKEATARNRLLDLYNTVCCFFSTLQCRPSVIGSQFGPGVFLDPLWDAYAHRGRDFVHVLESLCQYISTTTDPETGLPVKTCLIERHAGTADALLNFVKYLGGVEALEYVDNFLVTFPPAGDSQNDAMSP</sequence>
<gene>
    <name evidence="1" type="ORF">BJ138DRAFT_1124383</name>
</gene>
<keyword evidence="2" id="KW-1185">Reference proteome</keyword>